<dbReference type="InterPro" id="IPR041122">
    <property type="entry name" value="RecJ_OB"/>
</dbReference>
<dbReference type="SUPFAM" id="SSF64182">
    <property type="entry name" value="DHH phosphoesterases"/>
    <property type="match status" value="1"/>
</dbReference>
<evidence type="ECO:0000256" key="4">
    <source>
        <dbReference type="ARBA" id="ARBA00022801"/>
    </source>
</evidence>
<gene>
    <name evidence="11" type="ORF">IV73_GL000896</name>
</gene>
<evidence type="ECO:0000256" key="6">
    <source>
        <dbReference type="SAM" id="Coils"/>
    </source>
</evidence>
<feature type="domain" description="DHHA1" evidence="8">
    <location>
        <begin position="343"/>
        <end position="434"/>
    </location>
</feature>
<comment type="caution">
    <text evidence="11">The sequence shown here is derived from an EMBL/GenBank/DDBJ whole genome shotgun (WGS) entry which is preliminary data.</text>
</comment>
<dbReference type="InterPro" id="IPR001667">
    <property type="entry name" value="DDH_dom"/>
</dbReference>
<evidence type="ECO:0000259" key="7">
    <source>
        <dbReference type="Pfam" id="PF01368"/>
    </source>
</evidence>
<dbReference type="Pfam" id="PF01368">
    <property type="entry name" value="DHH"/>
    <property type="match status" value="1"/>
</dbReference>
<dbReference type="PANTHER" id="PTHR30255:SF2">
    <property type="entry name" value="SINGLE-STRANDED-DNA-SPECIFIC EXONUCLEASE RECJ"/>
    <property type="match status" value="1"/>
</dbReference>
<keyword evidence="3" id="KW-0540">Nuclease</keyword>
<evidence type="ECO:0000256" key="1">
    <source>
        <dbReference type="ARBA" id="ARBA00005915"/>
    </source>
</evidence>
<evidence type="ECO:0000313" key="12">
    <source>
        <dbReference type="Proteomes" id="UP000051655"/>
    </source>
</evidence>
<comment type="similarity">
    <text evidence="1">Belongs to the RecJ family.</text>
</comment>
<dbReference type="Pfam" id="PF02272">
    <property type="entry name" value="DHHA1"/>
    <property type="match status" value="1"/>
</dbReference>
<organism evidence="11 12">
    <name type="scientific">Weissella kandleri</name>
    <dbReference type="NCBI Taxonomy" id="1616"/>
    <lineage>
        <taxon>Bacteria</taxon>
        <taxon>Bacillati</taxon>
        <taxon>Bacillota</taxon>
        <taxon>Bacilli</taxon>
        <taxon>Lactobacillales</taxon>
        <taxon>Lactobacillaceae</taxon>
        <taxon>Weissella</taxon>
    </lineage>
</organism>
<dbReference type="InterPro" id="IPR018779">
    <property type="entry name" value="RecJ_C"/>
</dbReference>
<protein>
    <recommendedName>
        <fullName evidence="2">Single-stranded-DNA-specific exonuclease RecJ</fullName>
    </recommendedName>
</protein>
<dbReference type="GO" id="GO:0006281">
    <property type="term" value="P:DNA repair"/>
    <property type="evidence" value="ECO:0007669"/>
    <property type="project" value="InterPro"/>
</dbReference>
<evidence type="ECO:0000259" key="8">
    <source>
        <dbReference type="Pfam" id="PF02272"/>
    </source>
</evidence>
<keyword evidence="5" id="KW-0269">Exonuclease</keyword>
<dbReference type="STRING" id="1616.IV73_GL000896"/>
<dbReference type="GO" id="GO:0006310">
    <property type="term" value="P:DNA recombination"/>
    <property type="evidence" value="ECO:0007669"/>
    <property type="project" value="InterPro"/>
</dbReference>
<dbReference type="PATRIC" id="fig|1616.3.peg.917"/>
<dbReference type="InterPro" id="IPR038763">
    <property type="entry name" value="DHH_sf"/>
</dbReference>
<dbReference type="Gene3D" id="3.90.1640.30">
    <property type="match status" value="1"/>
</dbReference>
<accession>A0A0R2JCU3</accession>
<evidence type="ECO:0000313" key="11">
    <source>
        <dbReference type="EMBL" id="KRN75135.1"/>
    </source>
</evidence>
<dbReference type="InterPro" id="IPR051673">
    <property type="entry name" value="SSDNA_exonuclease_RecJ"/>
</dbReference>
<dbReference type="OrthoDB" id="9809852at2"/>
<keyword evidence="4" id="KW-0378">Hydrolase</keyword>
<dbReference type="InterPro" id="IPR004610">
    <property type="entry name" value="RecJ"/>
</dbReference>
<name>A0A0R2JCU3_9LACO</name>
<evidence type="ECO:0000259" key="9">
    <source>
        <dbReference type="Pfam" id="PF10141"/>
    </source>
</evidence>
<evidence type="ECO:0000256" key="5">
    <source>
        <dbReference type="ARBA" id="ARBA00022839"/>
    </source>
</evidence>
<dbReference type="NCBIfam" id="TIGR00644">
    <property type="entry name" value="recJ"/>
    <property type="match status" value="1"/>
</dbReference>
<dbReference type="Pfam" id="PF10141">
    <property type="entry name" value="ssDNA-exonuc_C"/>
    <property type="match status" value="1"/>
</dbReference>
<dbReference type="AlphaFoldDB" id="A0A0R2JCU3"/>
<dbReference type="GO" id="GO:0003676">
    <property type="term" value="F:nucleic acid binding"/>
    <property type="evidence" value="ECO:0007669"/>
    <property type="project" value="InterPro"/>
</dbReference>
<dbReference type="Pfam" id="PF17768">
    <property type="entry name" value="RecJ_OB"/>
    <property type="match status" value="1"/>
</dbReference>
<evidence type="ECO:0000259" key="10">
    <source>
        <dbReference type="Pfam" id="PF17768"/>
    </source>
</evidence>
<keyword evidence="12" id="KW-1185">Reference proteome</keyword>
<feature type="domain" description="DDH" evidence="7">
    <location>
        <begin position="83"/>
        <end position="228"/>
    </location>
</feature>
<dbReference type="Proteomes" id="UP000051655">
    <property type="component" value="Unassembled WGS sequence"/>
</dbReference>
<reference evidence="11 12" key="1">
    <citation type="journal article" date="2015" name="Genome Announc.">
        <title>Expanding the biotechnology potential of lactobacilli through comparative genomics of 213 strains and associated genera.</title>
        <authorList>
            <person name="Sun Z."/>
            <person name="Harris H.M."/>
            <person name="McCann A."/>
            <person name="Guo C."/>
            <person name="Argimon S."/>
            <person name="Zhang W."/>
            <person name="Yang X."/>
            <person name="Jeffery I.B."/>
            <person name="Cooney J.C."/>
            <person name="Kagawa T.F."/>
            <person name="Liu W."/>
            <person name="Song Y."/>
            <person name="Salvetti E."/>
            <person name="Wrobel A."/>
            <person name="Rasinkangas P."/>
            <person name="Parkhill J."/>
            <person name="Rea M.C."/>
            <person name="O'Sullivan O."/>
            <person name="Ritari J."/>
            <person name="Douillard F.P."/>
            <person name="Paul Ross R."/>
            <person name="Yang R."/>
            <person name="Briner A.E."/>
            <person name="Felis G.E."/>
            <person name="de Vos W.M."/>
            <person name="Barrangou R."/>
            <person name="Klaenhammer T.R."/>
            <person name="Caufield P.W."/>
            <person name="Cui Y."/>
            <person name="Zhang H."/>
            <person name="O'Toole P.W."/>
        </authorList>
    </citation>
    <scope>NUCLEOTIDE SEQUENCE [LARGE SCALE GENOMIC DNA]</scope>
    <source>
        <strain evidence="11 12">DSM 20593</strain>
    </source>
</reference>
<sequence length="768" mass="85199">MIDAKFDWQALALPEDEAVQMIQEQFGATKLVAQILAQRGYQTPEAVQTFLYPDLENLYDPFLFEGMQTAIDRIFAAIDQGEKIVVYGDYDVDGMTATAIMTSALEIMGAEVEAYVPSRFTDGYGPNAETYARLADAGMQLLITVDNGVSGKTAIDTLMARGIDVIVTDHHELPAELPDAIAIIHPRLPQTTPYPFSGLSGAGVAFKVASALLDAPADEMLDLAALGTIADVMDLTDENRVIVQLGLKNINQSPRVGLQALFVNLHQTEIDAQTVGFQIAPRLNSIGRLADAQMGVRLLLTEDEHEAKELAQKTEQLNQERKALVDEIVTVALQQAETQFANDPVLLLTGSNWNEGILGIVAAHVMHEVGKPTLVLTEMEQGFKGSGRSLPGFDLFAALNPHRDEMVSFGGHALAAGITVAKDQVSALRTWLKDAAAQQTYQTQQKQPLEITAPITSRDFQAETYQQLQMLGPFGQGNPEPVFELKLDQVTNVKTMSAGKHLRFIGMVQQNKIPVLAWQAGFLSTTLQSSFQTLSVAGTLDKNTYQGATSYQFLMQDLKGEGLSLIDARTTRLTTQDLKTPATYLFFNKHVMEQLKGYIGSNSQSMFWEDAFNEIQLPLTVLVDLPDNLDELHQLLAYVPMQGVKTLFYTKRPAYLQKVPEHADYVQLFKFLQNNPRINLKEQFKAMAAYLKMDELLLSLLINMFLDAKFVIMENGFLISVDHPATVDLTETEVYQKFMAKRVVEQKLIYSTKNELEQLMNTLAQKDE</sequence>
<evidence type="ECO:0000256" key="3">
    <source>
        <dbReference type="ARBA" id="ARBA00022722"/>
    </source>
</evidence>
<dbReference type="GO" id="GO:0008409">
    <property type="term" value="F:5'-3' exonuclease activity"/>
    <property type="evidence" value="ECO:0007669"/>
    <property type="project" value="InterPro"/>
</dbReference>
<proteinExistence type="inferred from homology"/>
<feature type="domain" description="RecJ OB" evidence="10">
    <location>
        <begin position="453"/>
        <end position="557"/>
    </location>
</feature>
<feature type="coiled-coil region" evidence="6">
    <location>
        <begin position="300"/>
        <end position="327"/>
    </location>
</feature>
<feature type="domain" description="Single-stranded-DNA-specific exonuclease RecJ C-terminal" evidence="9">
    <location>
        <begin position="565"/>
        <end position="758"/>
    </location>
</feature>
<dbReference type="Gene3D" id="3.10.310.30">
    <property type="match status" value="1"/>
</dbReference>
<evidence type="ECO:0000256" key="2">
    <source>
        <dbReference type="ARBA" id="ARBA00019841"/>
    </source>
</evidence>
<dbReference type="InterPro" id="IPR003156">
    <property type="entry name" value="DHHA1_dom"/>
</dbReference>
<dbReference type="RefSeq" id="WP_057755333.1">
    <property type="nucleotide sequence ID" value="NZ_JQBP01000003.1"/>
</dbReference>
<keyword evidence="6" id="KW-0175">Coiled coil</keyword>
<dbReference type="EMBL" id="JQBP01000003">
    <property type="protein sequence ID" value="KRN75135.1"/>
    <property type="molecule type" value="Genomic_DNA"/>
</dbReference>
<dbReference type="PANTHER" id="PTHR30255">
    <property type="entry name" value="SINGLE-STRANDED-DNA-SPECIFIC EXONUCLEASE RECJ"/>
    <property type="match status" value="1"/>
</dbReference>